<dbReference type="PRINTS" id="PR00455">
    <property type="entry name" value="HTHTETR"/>
</dbReference>
<dbReference type="PANTHER" id="PTHR47506">
    <property type="entry name" value="TRANSCRIPTIONAL REGULATORY PROTEIN"/>
    <property type="match status" value="1"/>
</dbReference>
<feature type="domain" description="HTH tetR-type" evidence="5">
    <location>
        <begin position="36"/>
        <end position="96"/>
    </location>
</feature>
<keyword evidence="2 4" id="KW-0238">DNA-binding</keyword>
<dbReference type="InterPro" id="IPR001647">
    <property type="entry name" value="HTH_TetR"/>
</dbReference>
<dbReference type="Gene3D" id="1.10.357.10">
    <property type="entry name" value="Tetracycline Repressor, domain 2"/>
    <property type="match status" value="1"/>
</dbReference>
<protein>
    <submittedName>
        <fullName evidence="6">TetR family transcriptional regulator</fullName>
    </submittedName>
</protein>
<dbReference type="InterPro" id="IPR036271">
    <property type="entry name" value="Tet_transcr_reg_TetR-rel_C_sf"/>
</dbReference>
<dbReference type="EMBL" id="CP011371">
    <property type="protein sequence ID" value="AKJ31826.1"/>
    <property type="molecule type" value="Genomic_DNA"/>
</dbReference>
<dbReference type="STRING" id="413882.AAW51_5135"/>
<evidence type="ECO:0000313" key="6">
    <source>
        <dbReference type="EMBL" id="AKJ31826.1"/>
    </source>
</evidence>
<name>A0A0G3BWT8_9BURK</name>
<dbReference type="GO" id="GO:0003677">
    <property type="term" value="F:DNA binding"/>
    <property type="evidence" value="ECO:0007669"/>
    <property type="project" value="UniProtKB-UniRule"/>
</dbReference>
<dbReference type="Gene3D" id="1.10.10.60">
    <property type="entry name" value="Homeodomain-like"/>
    <property type="match status" value="1"/>
</dbReference>
<keyword evidence="7" id="KW-1185">Reference proteome</keyword>
<accession>A0A0G3BWT8</accession>
<evidence type="ECO:0000313" key="7">
    <source>
        <dbReference type="Proteomes" id="UP000035352"/>
    </source>
</evidence>
<evidence type="ECO:0000256" key="4">
    <source>
        <dbReference type="PROSITE-ProRule" id="PRU00335"/>
    </source>
</evidence>
<dbReference type="InterPro" id="IPR009057">
    <property type="entry name" value="Homeodomain-like_sf"/>
</dbReference>
<dbReference type="PANTHER" id="PTHR47506:SF7">
    <property type="entry name" value="TRANSCRIPTIONAL REGULATORY PROTEIN"/>
    <property type="match status" value="1"/>
</dbReference>
<organism evidence="6 7">
    <name type="scientific">Caldimonas brevitalea</name>
    <dbReference type="NCBI Taxonomy" id="413882"/>
    <lineage>
        <taxon>Bacteria</taxon>
        <taxon>Pseudomonadati</taxon>
        <taxon>Pseudomonadota</taxon>
        <taxon>Betaproteobacteria</taxon>
        <taxon>Burkholderiales</taxon>
        <taxon>Sphaerotilaceae</taxon>
        <taxon>Caldimonas</taxon>
    </lineage>
</organism>
<evidence type="ECO:0000256" key="2">
    <source>
        <dbReference type="ARBA" id="ARBA00023125"/>
    </source>
</evidence>
<dbReference type="SUPFAM" id="SSF46689">
    <property type="entry name" value="Homeodomain-like"/>
    <property type="match status" value="1"/>
</dbReference>
<dbReference type="PROSITE" id="PS50977">
    <property type="entry name" value="HTH_TETR_2"/>
    <property type="match status" value="1"/>
</dbReference>
<dbReference type="Pfam" id="PF00440">
    <property type="entry name" value="TetR_N"/>
    <property type="match status" value="1"/>
</dbReference>
<reference evidence="6 7" key="1">
    <citation type="submission" date="2015-05" db="EMBL/GenBank/DDBJ databases">
        <authorList>
            <person name="Tang B."/>
            <person name="Yu Y."/>
        </authorList>
    </citation>
    <scope>NUCLEOTIDE SEQUENCE [LARGE SCALE GENOMIC DNA]</scope>
    <source>
        <strain evidence="6 7">DSM 7029</strain>
    </source>
</reference>
<dbReference type="PATRIC" id="fig|413882.6.peg.5361"/>
<evidence type="ECO:0000256" key="1">
    <source>
        <dbReference type="ARBA" id="ARBA00023015"/>
    </source>
</evidence>
<gene>
    <name evidence="6" type="primary">nemR</name>
    <name evidence="6" type="ORF">AAW51_5135</name>
</gene>
<evidence type="ECO:0000259" key="5">
    <source>
        <dbReference type="PROSITE" id="PS50977"/>
    </source>
</evidence>
<keyword evidence="3" id="KW-0804">Transcription</keyword>
<proteinExistence type="predicted"/>
<dbReference type="AlphaFoldDB" id="A0A0G3BWT8"/>
<dbReference type="Proteomes" id="UP000035352">
    <property type="component" value="Chromosome"/>
</dbReference>
<keyword evidence="1" id="KW-0805">Transcription regulation</keyword>
<sequence>MMVVMIIYITLIIYTVKQAIDMQESDEMRVTREQAALNRERVLAAAARLFRERGFDGVGVADLMKSAGLTHGGFYGQFGSKEALMEQACTRAFDVSLERWRRLIEEGGDAPLAALTRVYLSPLHRDHPGEGCALAALGTEAARQGPGLRKAFTEGTRALVDLMTALVPGRAKAVKRQRALATFAAMVGALVIARAVDDEALSQEVLEAVSVSVNPPAQG</sequence>
<feature type="DNA-binding region" description="H-T-H motif" evidence="4">
    <location>
        <begin position="59"/>
        <end position="78"/>
    </location>
</feature>
<dbReference type="SUPFAM" id="SSF48498">
    <property type="entry name" value="Tetracyclin repressor-like, C-terminal domain"/>
    <property type="match status" value="1"/>
</dbReference>
<dbReference type="KEGG" id="pbh:AAW51_5135"/>
<evidence type="ECO:0000256" key="3">
    <source>
        <dbReference type="ARBA" id="ARBA00023163"/>
    </source>
</evidence>